<evidence type="ECO:0000313" key="2">
    <source>
        <dbReference type="Proteomes" id="UP000183832"/>
    </source>
</evidence>
<protein>
    <submittedName>
        <fullName evidence="1">CLUMA_CG012434, isoform A</fullName>
    </submittedName>
</protein>
<organism evidence="1 2">
    <name type="scientific">Clunio marinus</name>
    <dbReference type="NCBI Taxonomy" id="568069"/>
    <lineage>
        <taxon>Eukaryota</taxon>
        <taxon>Metazoa</taxon>
        <taxon>Ecdysozoa</taxon>
        <taxon>Arthropoda</taxon>
        <taxon>Hexapoda</taxon>
        <taxon>Insecta</taxon>
        <taxon>Pterygota</taxon>
        <taxon>Neoptera</taxon>
        <taxon>Endopterygota</taxon>
        <taxon>Diptera</taxon>
        <taxon>Nematocera</taxon>
        <taxon>Chironomoidea</taxon>
        <taxon>Chironomidae</taxon>
        <taxon>Clunio</taxon>
    </lineage>
</organism>
<evidence type="ECO:0000313" key="1">
    <source>
        <dbReference type="EMBL" id="CRK98667.1"/>
    </source>
</evidence>
<dbReference type="EMBL" id="CVRI01000048">
    <property type="protein sequence ID" value="CRK98667.1"/>
    <property type="molecule type" value="Genomic_DNA"/>
</dbReference>
<reference evidence="1 2" key="1">
    <citation type="submission" date="2015-04" db="EMBL/GenBank/DDBJ databases">
        <authorList>
            <person name="Syromyatnikov M.Y."/>
            <person name="Popov V.N."/>
        </authorList>
    </citation>
    <scope>NUCLEOTIDE SEQUENCE [LARGE SCALE GENOMIC DNA]</scope>
</reference>
<proteinExistence type="predicted"/>
<dbReference type="Proteomes" id="UP000183832">
    <property type="component" value="Unassembled WGS sequence"/>
</dbReference>
<name>A0A1J1IEM5_9DIPT</name>
<dbReference type="AlphaFoldDB" id="A0A1J1IEM5"/>
<accession>A0A1J1IEM5</accession>
<keyword evidence="2" id="KW-1185">Reference proteome</keyword>
<sequence length="69" mass="8007">MSMTFIRRNNDVAIEMKNYSTQDEKLFKVSTLDRAVHGINNNNTLRTLRINSDSFQWKLNSDIVMEAVA</sequence>
<gene>
    <name evidence="1" type="ORF">CLUMA_CG012434</name>
</gene>